<feature type="region of interest" description="Disordered" evidence="2">
    <location>
        <begin position="51"/>
        <end position="76"/>
    </location>
</feature>
<proteinExistence type="predicted"/>
<name>A0A2W2F141_9ACTN</name>
<dbReference type="Pfam" id="PF25023">
    <property type="entry name" value="TEN_YD-shell"/>
    <property type="match status" value="1"/>
</dbReference>
<evidence type="ECO:0000256" key="1">
    <source>
        <dbReference type="ARBA" id="ARBA00022737"/>
    </source>
</evidence>
<dbReference type="InterPro" id="IPR022385">
    <property type="entry name" value="Rhs_assc_core"/>
</dbReference>
<keyword evidence="6" id="KW-1185">Reference proteome</keyword>
<dbReference type="PANTHER" id="PTHR32305">
    <property type="match status" value="1"/>
</dbReference>
<evidence type="ECO:0000313" key="5">
    <source>
        <dbReference type="EMBL" id="PZG22075.1"/>
    </source>
</evidence>
<dbReference type="NCBIfam" id="TIGR03696">
    <property type="entry name" value="Rhs_assc_core"/>
    <property type="match status" value="1"/>
</dbReference>
<feature type="signal peptide" evidence="3">
    <location>
        <begin position="1"/>
        <end position="33"/>
    </location>
</feature>
<comment type="caution">
    <text evidence="5">The sequence shown here is derived from an EMBL/GenBank/DDBJ whole genome shotgun (WGS) entry which is preliminary data.</text>
</comment>
<evidence type="ECO:0000259" key="4">
    <source>
        <dbReference type="Pfam" id="PF25023"/>
    </source>
</evidence>
<dbReference type="PANTHER" id="PTHR32305:SF17">
    <property type="entry name" value="TRNA NUCLEASE WAPA"/>
    <property type="match status" value="1"/>
</dbReference>
<protein>
    <submittedName>
        <fullName evidence="5">Sugar-binding protein</fullName>
    </submittedName>
</protein>
<dbReference type="Pfam" id="PF05593">
    <property type="entry name" value="RHS_repeat"/>
    <property type="match status" value="2"/>
</dbReference>
<dbReference type="InterPro" id="IPR056823">
    <property type="entry name" value="TEN-like_YD-shell"/>
</dbReference>
<dbReference type="InterPro" id="IPR031325">
    <property type="entry name" value="RHS_repeat"/>
</dbReference>
<accession>A0A2W2F141</accession>
<dbReference type="InterPro" id="IPR006530">
    <property type="entry name" value="YD"/>
</dbReference>
<dbReference type="Proteomes" id="UP000249304">
    <property type="component" value="Unassembled WGS sequence"/>
</dbReference>
<feature type="domain" description="Teneurin-like YD-shell" evidence="4">
    <location>
        <begin position="1582"/>
        <end position="1780"/>
    </location>
</feature>
<evidence type="ECO:0000256" key="2">
    <source>
        <dbReference type="SAM" id="MobiDB-lite"/>
    </source>
</evidence>
<evidence type="ECO:0000313" key="6">
    <source>
        <dbReference type="Proteomes" id="UP000249304"/>
    </source>
</evidence>
<dbReference type="InterPro" id="IPR050708">
    <property type="entry name" value="T6SS_VgrG/RHS"/>
</dbReference>
<dbReference type="NCBIfam" id="TIGR01643">
    <property type="entry name" value="YD_repeat_2x"/>
    <property type="match status" value="2"/>
</dbReference>
<dbReference type="Gene3D" id="2.180.10.10">
    <property type="entry name" value="RHS repeat-associated core"/>
    <property type="match status" value="2"/>
</dbReference>
<dbReference type="EMBL" id="POUD01000011">
    <property type="protein sequence ID" value="PZG22075.1"/>
    <property type="molecule type" value="Genomic_DNA"/>
</dbReference>
<reference evidence="5 6" key="1">
    <citation type="submission" date="2018-01" db="EMBL/GenBank/DDBJ databases">
        <title>Draft genome sequence of Nonomuraea sp. KC333.</title>
        <authorList>
            <person name="Sahin N."/>
            <person name="Saygin H."/>
            <person name="Ay H."/>
        </authorList>
    </citation>
    <scope>NUCLEOTIDE SEQUENCE [LARGE SCALE GENOMIC DNA]</scope>
    <source>
        <strain evidence="5 6">KC333</strain>
    </source>
</reference>
<keyword evidence="1" id="KW-0677">Repeat</keyword>
<dbReference type="OrthoDB" id="291011at2"/>
<sequence length="2094" mass="224087">MHKSTNPIARRGLAVFTALAVAVGVLVAPPASAEPEGTDRPEVKSMEKVVQGRSLNVTPRRADPAETSKSWPEPGPATVRASAHARVEIMTDTQAARVGVEGVLFALTTEGKTEIEVDYSKLATAYGGSFGSRLRLVKLPTCAIGTPDELACRAATPVPARNDTERGTLTAELPAAAVAEPGATILAAVAGESSDKGDYAASKLSPSATWDVSLQSGAFTWNYPMRVPQVPGSLEPKVGLSYSSSSVDGRTSNTNNQPSWVGEGFDFWPGSINRSYKPCSDDGAPKDEYGTPPGDHCWAYDNATISWNGRGGELVQAGDGTWRIKNDDGTRVERLRDTAKANGDNDGEYWKVTDTSGVQFFFGLNRLPGWASGKPETRSVWTQPVFGDDSGEPCHGSSFASSWCQQGYQWNLDYVVDPRGNAVTYFYTQESNHYGRNLKPADETPYVRGGWLNRIEYGQRSNTLFTTKAPAKVLFGVSERCVPTDDFDCAPDKIDSAPNRWPDVPYDLNCAEGTECKGTKGTVAPSFWSRKRLTKVTTQVIKADGNYRDVESWAIDHLWGQADIDQALLVKSIKHSGLAATPAVTLPSVTFNHVQLPNRLDREGDDIAPFVKYRIGAIYDESGGQIEVGYSGADCTLTGLPTPETNTRRCFPVKWTPAGHADPITDWFHKYVVTQMVRLDRTGRAPDQVSSYEYLGGAAWHFDDDDGLTKEKYKTWSQWRGYGHVRVRTGGQGSPLSQTDHHYLRGMDGDRLNPAGGEKRVTVSDGEGGSHVDHDALAGFELKTVEFDQAGGTAEEKVVKTPWRHQTASRTRSWGTVTANMVDVGQTRTLTLVEGGSWRQTKLVNTYETTAGLKTQVDDLGDVAIGTDDLCTRTTYAKNAAAHLLSLPSRVETVAVSCATTPDRSRHVVKDQRSYYDGGALGAVPSKGLITKIEEIAAHDGTTARYTTTSTTTYDSYGRQLTVTDALGQVSTTAYTDTAGLTSQVKRTTPPAVKGDVTTAHTSTEVFDPAIGMATVKIDAGGKRTDLAYDALGRLIKVWLPDRSQQAGQTPSYEFGYHIADGRMVAVSTRELTAEGGQTAPTYELYDGFLRLRQTQEPGPDGGRLISDKLYDSRGNVAREYAQYYATGTPSTTLFGAYEGNVETQKAFEYDGRGRRTVEKLLVGNGDTQEKWRIVTTYGGDRVSVDPPAGDTPATTLTDARGRVVETRSHHGDAPTGAYDKTTYTYTPRGQLATVKDPAGNTWTHTYDLRGREIRNVDPDKGTTENTYDDLGRLTSVRDGRGRTAAFVYDGLGRKTETREGSVTGPLLASWTYDTVVKGMPSGSSRFVNGNAYASTINAYDDLNRAIRTTVTIPVSEGGLAGDYVFDTRYKLDGTLQSTGYPAAGGLPAEVVVHGYDALERPTTTSSNLSTYVTRSIHSFTGKPEQYELSTGAKKTWLTNFYEYGTQRLASSRVDREDVAGVDRAATYTYDPAGNITQISDISRSGTDTQCFRYDYLRRLEAAWTQGTTTCAAEPADAVIGGVAPYWQSFSYDLTGNRTREVEHGIGGAADTVRNYAYPAAGQSHPHALISVTQTGGAGNRTDEFGYDDVGNMIRRAIGDAEQTLEWDVEGRLSKVTQGTSVTSFLYDADGERLIRREATATTLYLPGMELKLSTASGTVAATRYYAHGDGTVALRRADGVRFFAGDHQGTSEIAVDAATQRLTQRRFSPFGKERGALSGTWPGEKGFVGGTLDASTGLTHLGAREYDPGLGRFISVDPVIDVKDPQQMNGYAYSGNNPITYSDPDGALNILGAIAAAIKIASSVMGMIRSSGVSNVNSGGGSGYGGGGGGGGSSPGPTFIPGNPTVDPVKLDALTWIGIGLKVGNQATKIIQQVSAVHPHAVSAISMLRGLGAPGVGPFKSGFLRGIEATYWMQNRLNHFGTKHADKLTKAGKVLKVMSSLLTYGDYFVTQWNQDDGRSLPARLHRAHLRGAAAMGGGLAGGALGGAACAATGVGIVIAGGCAIGGSLIGSALGGMAGEKLVAGSDRVINYVKPGLRNIGSGTLNVLSDAGSGVRNVGSGLANAGGWVGDRASDFGSGVVDTGSNVIDAMTFW</sequence>
<evidence type="ECO:0000256" key="3">
    <source>
        <dbReference type="SAM" id="SignalP"/>
    </source>
</evidence>
<keyword evidence="3" id="KW-0732">Signal</keyword>
<organism evidence="5 6">
    <name type="scientific">Nonomuraea aridisoli</name>
    <dbReference type="NCBI Taxonomy" id="2070368"/>
    <lineage>
        <taxon>Bacteria</taxon>
        <taxon>Bacillati</taxon>
        <taxon>Actinomycetota</taxon>
        <taxon>Actinomycetes</taxon>
        <taxon>Streptosporangiales</taxon>
        <taxon>Streptosporangiaceae</taxon>
        <taxon>Nonomuraea</taxon>
    </lineage>
</organism>
<feature type="chain" id="PRO_5015936153" evidence="3">
    <location>
        <begin position="34"/>
        <end position="2094"/>
    </location>
</feature>
<gene>
    <name evidence="5" type="ORF">C1J01_04655</name>
</gene>